<dbReference type="PANTHER" id="PTHR28584">
    <property type="entry name" value="FAMILY WITH SEQUENCE SIMILARITY 228 MEMBER A"/>
    <property type="match status" value="1"/>
</dbReference>
<dbReference type="GeneID" id="25734717"/>
<dbReference type="STRING" id="145388.A0A0D2LI35"/>
<feature type="region of interest" description="Disordered" evidence="2">
    <location>
        <begin position="237"/>
        <end position="287"/>
    </location>
</feature>
<dbReference type="EMBL" id="KK100412">
    <property type="protein sequence ID" value="KIZ06119.1"/>
    <property type="molecule type" value="Genomic_DNA"/>
</dbReference>
<dbReference type="AlphaFoldDB" id="A0A0D2LI35"/>
<dbReference type="RefSeq" id="XP_013905138.1">
    <property type="nucleotide sequence ID" value="XM_014049684.1"/>
</dbReference>
<dbReference type="KEGG" id="mng:MNEG_1839"/>
<protein>
    <submittedName>
        <fullName evidence="3">Uncharacterized protein</fullName>
    </submittedName>
</protein>
<dbReference type="OrthoDB" id="547133at2759"/>
<gene>
    <name evidence="3" type="ORF">MNEG_1839</name>
</gene>
<reference evidence="3 4" key="1">
    <citation type="journal article" date="2013" name="BMC Genomics">
        <title>Reconstruction of the lipid metabolism for the microalga Monoraphidium neglectum from its genome sequence reveals characteristics suitable for biofuel production.</title>
        <authorList>
            <person name="Bogen C."/>
            <person name="Al-Dilaimi A."/>
            <person name="Albersmeier A."/>
            <person name="Wichmann J."/>
            <person name="Grundmann M."/>
            <person name="Rupp O."/>
            <person name="Lauersen K.J."/>
            <person name="Blifernez-Klassen O."/>
            <person name="Kalinowski J."/>
            <person name="Goesmann A."/>
            <person name="Mussgnug J.H."/>
            <person name="Kruse O."/>
        </authorList>
    </citation>
    <scope>NUCLEOTIDE SEQUENCE [LARGE SCALE GENOMIC DNA]</scope>
    <source>
        <strain evidence="3 4">SAG 48.87</strain>
    </source>
</reference>
<evidence type="ECO:0000313" key="4">
    <source>
        <dbReference type="Proteomes" id="UP000054498"/>
    </source>
</evidence>
<organism evidence="3 4">
    <name type="scientific">Monoraphidium neglectum</name>
    <dbReference type="NCBI Taxonomy" id="145388"/>
    <lineage>
        <taxon>Eukaryota</taxon>
        <taxon>Viridiplantae</taxon>
        <taxon>Chlorophyta</taxon>
        <taxon>core chlorophytes</taxon>
        <taxon>Chlorophyceae</taxon>
        <taxon>CS clade</taxon>
        <taxon>Sphaeropleales</taxon>
        <taxon>Selenastraceae</taxon>
        <taxon>Monoraphidium</taxon>
    </lineage>
</organism>
<evidence type="ECO:0000256" key="1">
    <source>
        <dbReference type="ARBA" id="ARBA00007753"/>
    </source>
</evidence>
<accession>A0A0D2LI35</accession>
<evidence type="ECO:0000313" key="3">
    <source>
        <dbReference type="EMBL" id="KIZ06119.1"/>
    </source>
</evidence>
<dbReference type="Proteomes" id="UP000054498">
    <property type="component" value="Unassembled WGS sequence"/>
</dbReference>
<evidence type="ECO:0000256" key="2">
    <source>
        <dbReference type="SAM" id="MobiDB-lite"/>
    </source>
</evidence>
<name>A0A0D2LI35_9CHLO</name>
<feature type="region of interest" description="Disordered" evidence="2">
    <location>
        <begin position="1"/>
        <end position="31"/>
    </location>
</feature>
<keyword evidence="4" id="KW-1185">Reference proteome</keyword>
<feature type="compositionally biased region" description="Low complexity" evidence="2">
    <location>
        <begin position="243"/>
        <end position="257"/>
    </location>
</feature>
<dbReference type="PANTHER" id="PTHR28584:SF1">
    <property type="entry name" value="PROTEIN FAM228B"/>
    <property type="match status" value="1"/>
</dbReference>
<feature type="compositionally biased region" description="Gly residues" evidence="2">
    <location>
        <begin position="258"/>
        <end position="273"/>
    </location>
</feature>
<proteinExistence type="inferred from homology"/>
<dbReference type="InterPro" id="IPR040046">
    <property type="entry name" value="FAM228"/>
</dbReference>
<sequence>MQDSKQRRAAHGAGKPWRAGAGGAAGGERLRTYQPNLARELADEARRTKGAAGTEAAQRAALAAKARAKAERYQQAQQRHAAEVAAQRDREFQETLAVVVSGIVDGEGVTGETSAAVEDAGRAYAARQAALYEEWREQVFEKIQSRIQEGVARHTVAEIEARLQEAAATYVRATNEKPYGIYLDVVLPEQYDPLAPLARTVKITTRDVFDPVKRDLLKAQAERDLLRVPVEGAAATRGRVKGEASGWASGSGSNSSGSGSGGTLCSTGGGGGSVLRAGSPSRLAPAQTRQMLETTNWGALRIKATPACHCIDSAGLYSVRPPAPAALVMGASRVVLDDFSAPAPAECRPGKRVGGGEARRDHIDDIVKWK</sequence>
<comment type="similarity">
    <text evidence="1">Belongs to the FAM228 family.</text>
</comment>